<evidence type="ECO:0000256" key="1">
    <source>
        <dbReference type="SAM" id="MobiDB-lite"/>
    </source>
</evidence>
<name>A0A4S8MBA1_DENBC</name>
<evidence type="ECO:0008006" key="4">
    <source>
        <dbReference type="Google" id="ProtNLM"/>
    </source>
</evidence>
<dbReference type="EMBL" id="ML179122">
    <property type="protein sequence ID" value="THU99258.1"/>
    <property type="molecule type" value="Genomic_DNA"/>
</dbReference>
<dbReference type="OrthoDB" id="2976114at2759"/>
<dbReference type="Proteomes" id="UP000297245">
    <property type="component" value="Unassembled WGS sequence"/>
</dbReference>
<evidence type="ECO:0000313" key="2">
    <source>
        <dbReference type="EMBL" id="THU99258.1"/>
    </source>
</evidence>
<accession>A0A4S8MBA1</accession>
<feature type="region of interest" description="Disordered" evidence="1">
    <location>
        <begin position="513"/>
        <end position="536"/>
    </location>
</feature>
<organism evidence="2 3">
    <name type="scientific">Dendrothele bispora (strain CBS 962.96)</name>
    <dbReference type="NCBI Taxonomy" id="1314807"/>
    <lineage>
        <taxon>Eukaryota</taxon>
        <taxon>Fungi</taxon>
        <taxon>Dikarya</taxon>
        <taxon>Basidiomycota</taxon>
        <taxon>Agaricomycotina</taxon>
        <taxon>Agaricomycetes</taxon>
        <taxon>Agaricomycetidae</taxon>
        <taxon>Agaricales</taxon>
        <taxon>Agaricales incertae sedis</taxon>
        <taxon>Dendrothele</taxon>
    </lineage>
</organism>
<sequence>MATFFPQASQCSFHAQTINLIARDQNTHNHRVHNGDSDSIFSPGVLGTHSIFEDYEIIRRGNLRLLEEISKEVIDENDYHHYRRVHRLRARKRLKFTRSAYRVEVIGQNLPRSVAVVYGGEDAQTAWERDFLLCSTNHHPNIAHLFGLTRSLSSPGLVFYNDLIPLRQLWENGSAIIRCYIAHRIRKDIYPLESDVCFSSLLDSIISDYFVSHQFTLFKVVNMDFSLAVITSIAPATTPTIIGKFKNLQYRVVDEELSHPSFIQNTQDMFKTTNKEMEVTIKIEKWQMGVNILGQRNEPSNETDLKGRTRIPYDQFWSHSVGKCSHCDHKWIWDCYGRLFIDGSSHDWLSATWLSQAQYFCDKMKGLNKDIPESAALLSEVQFRLQPNHKSHHSLLHPNYSKIFLFIAPITASQLSGTSGIDVCWGNDDNDLYYWSFDPDGSCPLSKRVTEALGLPELIPEAWVLLEKFADYQSEATRQFQLFRGYNPSSQEFALRHRLPLVDIIWPEGKTGPDEDGDDWYDCPETQDKNSDDLHETRFPELSDPSLFPAPKEFVKRSLDTWCSECGQQSELSAGSWLHGFLPDYELDTWQGHLFKERDHFSWSRCPDGDEAGSDQI</sequence>
<evidence type="ECO:0000313" key="3">
    <source>
        <dbReference type="Proteomes" id="UP000297245"/>
    </source>
</evidence>
<proteinExistence type="predicted"/>
<keyword evidence="3" id="KW-1185">Reference proteome</keyword>
<protein>
    <recommendedName>
        <fullName evidence="4">Protein kinase domain-containing protein</fullName>
    </recommendedName>
</protein>
<gene>
    <name evidence="2" type="ORF">K435DRAFT_837743</name>
</gene>
<dbReference type="AlphaFoldDB" id="A0A4S8MBA1"/>
<reference evidence="2 3" key="1">
    <citation type="journal article" date="2019" name="Nat. Ecol. Evol.">
        <title>Megaphylogeny resolves global patterns of mushroom evolution.</title>
        <authorList>
            <person name="Varga T."/>
            <person name="Krizsan K."/>
            <person name="Foldi C."/>
            <person name="Dima B."/>
            <person name="Sanchez-Garcia M."/>
            <person name="Sanchez-Ramirez S."/>
            <person name="Szollosi G.J."/>
            <person name="Szarkandi J.G."/>
            <person name="Papp V."/>
            <person name="Albert L."/>
            <person name="Andreopoulos W."/>
            <person name="Angelini C."/>
            <person name="Antonin V."/>
            <person name="Barry K.W."/>
            <person name="Bougher N.L."/>
            <person name="Buchanan P."/>
            <person name="Buyck B."/>
            <person name="Bense V."/>
            <person name="Catcheside P."/>
            <person name="Chovatia M."/>
            <person name="Cooper J."/>
            <person name="Damon W."/>
            <person name="Desjardin D."/>
            <person name="Finy P."/>
            <person name="Geml J."/>
            <person name="Haridas S."/>
            <person name="Hughes K."/>
            <person name="Justo A."/>
            <person name="Karasinski D."/>
            <person name="Kautmanova I."/>
            <person name="Kiss B."/>
            <person name="Kocsube S."/>
            <person name="Kotiranta H."/>
            <person name="LaButti K.M."/>
            <person name="Lechner B.E."/>
            <person name="Liimatainen K."/>
            <person name="Lipzen A."/>
            <person name="Lukacs Z."/>
            <person name="Mihaltcheva S."/>
            <person name="Morgado L.N."/>
            <person name="Niskanen T."/>
            <person name="Noordeloos M.E."/>
            <person name="Ohm R.A."/>
            <person name="Ortiz-Santana B."/>
            <person name="Ovrebo C."/>
            <person name="Racz N."/>
            <person name="Riley R."/>
            <person name="Savchenko A."/>
            <person name="Shiryaev A."/>
            <person name="Soop K."/>
            <person name="Spirin V."/>
            <person name="Szebenyi C."/>
            <person name="Tomsovsky M."/>
            <person name="Tulloss R.E."/>
            <person name="Uehling J."/>
            <person name="Grigoriev I.V."/>
            <person name="Vagvolgyi C."/>
            <person name="Papp T."/>
            <person name="Martin F.M."/>
            <person name="Miettinen O."/>
            <person name="Hibbett D.S."/>
            <person name="Nagy L.G."/>
        </authorList>
    </citation>
    <scope>NUCLEOTIDE SEQUENCE [LARGE SCALE GENOMIC DNA]</scope>
    <source>
        <strain evidence="2 3">CBS 962.96</strain>
    </source>
</reference>
<feature type="compositionally biased region" description="Basic and acidic residues" evidence="1">
    <location>
        <begin position="526"/>
        <end position="536"/>
    </location>
</feature>